<dbReference type="NCBIfam" id="NF033537">
    <property type="entry name" value="lasso_biosyn_B2"/>
    <property type="match status" value="1"/>
</dbReference>
<feature type="transmembrane region" description="Helical" evidence="1">
    <location>
        <begin position="15"/>
        <end position="33"/>
    </location>
</feature>
<keyword evidence="4" id="KW-1185">Reference proteome</keyword>
<feature type="domain" description="Microcin J25-processing protein McjB C-terminal" evidence="2">
    <location>
        <begin position="27"/>
        <end position="124"/>
    </location>
</feature>
<keyword evidence="1" id="KW-0812">Transmembrane</keyword>
<evidence type="ECO:0000256" key="1">
    <source>
        <dbReference type="SAM" id="Phobius"/>
    </source>
</evidence>
<proteinExistence type="predicted"/>
<reference evidence="3 4" key="1">
    <citation type="submission" date="2019-06" db="EMBL/GenBank/DDBJ databases">
        <title>Whole genome shotgun sequence of Streptomyces cacaoi subsp. cacaoi NBRC 12748.</title>
        <authorList>
            <person name="Hosoyama A."/>
            <person name="Uohara A."/>
            <person name="Ohji S."/>
            <person name="Ichikawa N."/>
        </authorList>
    </citation>
    <scope>NUCLEOTIDE SEQUENCE [LARGE SCALE GENOMIC DNA]</scope>
    <source>
        <strain evidence="3 4">NBRC 12748</strain>
    </source>
</reference>
<accession>A0A4Y3QXN5</accession>
<dbReference type="InterPro" id="IPR032708">
    <property type="entry name" value="McjB_C"/>
</dbReference>
<evidence type="ECO:0000313" key="4">
    <source>
        <dbReference type="Proteomes" id="UP000319210"/>
    </source>
</evidence>
<evidence type="ECO:0000259" key="2">
    <source>
        <dbReference type="Pfam" id="PF13471"/>
    </source>
</evidence>
<dbReference type="InterPro" id="IPR053521">
    <property type="entry name" value="McjB-like"/>
</dbReference>
<protein>
    <recommendedName>
        <fullName evidence="2">Microcin J25-processing protein McjB C-terminal domain-containing protein</fullName>
    </recommendedName>
</protein>
<keyword evidence="1" id="KW-1133">Transmembrane helix</keyword>
<dbReference type="Proteomes" id="UP000319210">
    <property type="component" value="Unassembled WGS sequence"/>
</dbReference>
<dbReference type="Pfam" id="PF13471">
    <property type="entry name" value="Transglut_core3"/>
    <property type="match status" value="1"/>
</dbReference>
<evidence type="ECO:0000313" key="3">
    <source>
        <dbReference type="EMBL" id="GEB49198.1"/>
    </source>
</evidence>
<sequence length="142" mass="15841">MTQMIFHPAPARLRHRAPASIAIYVALAVRLLPARFRTRVRMRLATSTRRLPAAAPDRVRHLYEAVIACQPTWWRGQIDCKERSLATVLATALTGRRCHLVMGARTLPASYHAWVVTTDGTHIGAEEGGGQDHPWTPVYISP</sequence>
<dbReference type="AlphaFoldDB" id="A0A4Y3QXN5"/>
<comment type="caution">
    <text evidence="3">The sequence shown here is derived from an EMBL/GenBank/DDBJ whole genome shotgun (WGS) entry which is preliminary data.</text>
</comment>
<organism evidence="3 4">
    <name type="scientific">Streptomyces cacaoi</name>
    <dbReference type="NCBI Taxonomy" id="1898"/>
    <lineage>
        <taxon>Bacteria</taxon>
        <taxon>Bacillati</taxon>
        <taxon>Actinomycetota</taxon>
        <taxon>Actinomycetes</taxon>
        <taxon>Kitasatosporales</taxon>
        <taxon>Streptomycetaceae</taxon>
        <taxon>Streptomyces</taxon>
    </lineage>
</organism>
<name>A0A4Y3QXN5_STRCI</name>
<gene>
    <name evidence="3" type="ORF">SCA03_17490</name>
</gene>
<dbReference type="EMBL" id="BJMM01000006">
    <property type="protein sequence ID" value="GEB49198.1"/>
    <property type="molecule type" value="Genomic_DNA"/>
</dbReference>
<keyword evidence="1" id="KW-0472">Membrane</keyword>